<evidence type="ECO:0000313" key="3">
    <source>
        <dbReference type="Proteomes" id="UP000297948"/>
    </source>
</evidence>
<keyword evidence="2" id="KW-0378">Hydrolase</keyword>
<keyword evidence="2" id="KW-0255">Endonuclease</keyword>
<accession>A0A4Z0H8L2</accession>
<dbReference type="OrthoDB" id="2085958at2"/>
<dbReference type="Proteomes" id="UP000297948">
    <property type="component" value="Unassembled WGS sequence"/>
</dbReference>
<keyword evidence="3" id="KW-1185">Reference proteome</keyword>
<name>A0A4Z0H8L2_9ACTN</name>
<dbReference type="InterPro" id="IPR003615">
    <property type="entry name" value="HNH_nuc"/>
</dbReference>
<dbReference type="GO" id="GO:0004519">
    <property type="term" value="F:endonuclease activity"/>
    <property type="evidence" value="ECO:0007669"/>
    <property type="project" value="UniProtKB-KW"/>
</dbReference>
<feature type="domain" description="HNH nuclease" evidence="1">
    <location>
        <begin position="292"/>
        <end position="312"/>
    </location>
</feature>
<proteinExistence type="predicted"/>
<organism evidence="2 3">
    <name type="scientific">Streptomyces palmae</name>
    <dbReference type="NCBI Taxonomy" id="1701085"/>
    <lineage>
        <taxon>Bacteria</taxon>
        <taxon>Bacillati</taxon>
        <taxon>Actinomycetota</taxon>
        <taxon>Actinomycetes</taxon>
        <taxon>Kitasatosporales</taxon>
        <taxon>Streptomycetaceae</taxon>
        <taxon>Streptomyces</taxon>
    </lineage>
</organism>
<reference evidence="2 3" key="1">
    <citation type="submission" date="2019-03" db="EMBL/GenBank/DDBJ databases">
        <authorList>
            <person name="Gonzalez-Pimentel J.L."/>
        </authorList>
    </citation>
    <scope>NUCLEOTIDE SEQUENCE [LARGE SCALE GENOMIC DNA]</scope>
    <source>
        <strain evidence="2 3">JCM 31289</strain>
    </source>
</reference>
<evidence type="ECO:0000259" key="1">
    <source>
        <dbReference type="Pfam" id="PF13392"/>
    </source>
</evidence>
<dbReference type="CDD" id="cd00085">
    <property type="entry name" value="HNHc"/>
    <property type="match status" value="1"/>
</dbReference>
<dbReference type="EMBL" id="SRID01000131">
    <property type="protein sequence ID" value="TGB08283.1"/>
    <property type="molecule type" value="Genomic_DNA"/>
</dbReference>
<protein>
    <submittedName>
        <fullName evidence="2">HNH endonuclease</fullName>
    </submittedName>
</protein>
<dbReference type="AlphaFoldDB" id="A0A4Z0H8L2"/>
<dbReference type="Pfam" id="PF13392">
    <property type="entry name" value="HNH_3"/>
    <property type="match status" value="1"/>
</dbReference>
<keyword evidence="2" id="KW-0540">Nuclease</keyword>
<comment type="caution">
    <text evidence="2">The sequence shown here is derived from an EMBL/GenBank/DDBJ whole genome shotgun (WGS) entry which is preliminary data.</text>
</comment>
<gene>
    <name evidence="2" type="ORF">E4099_15745</name>
</gene>
<sequence length="336" mass="37092">MPPSPYTHARLAAAVAESTSWAELMRRLDLRPSGGRRRSLQRAVADFGIDTGHFARSSPRLRYPDEAIAAAVASSTTLREVVDRLGARPATGTMSHIRRRIAAANIDAGHFPGLQRSPVELPFTRDELLAAVDGARSLRAAARRLGIADGDSASRAALRRLLTALEVDTRHFTHTRTSLPDEALREAVATATSYAEVMRTLGLRADSANHRHVRRRVAQLALDTSHFRRRSGLTVPSRPRPRIAEETLRRYPPGSPRVNRERLHRALGEIGVDCRCAGCGNSGEWRGASLTLQIDHINGDWLDNRPENLRYLCPNCHAITDTWCGRNRGKVPRAAV</sequence>
<evidence type="ECO:0000313" key="2">
    <source>
        <dbReference type="EMBL" id="TGB08283.1"/>
    </source>
</evidence>